<dbReference type="PANTHER" id="PTHR47572">
    <property type="entry name" value="LIPOPROTEIN-RELATED"/>
    <property type="match status" value="1"/>
</dbReference>
<dbReference type="OrthoDB" id="2633250at2"/>
<dbReference type="RefSeq" id="WP_119778021.1">
    <property type="nucleotide sequence ID" value="NZ_QYUK01000011.1"/>
</dbReference>
<dbReference type="InterPro" id="IPR051262">
    <property type="entry name" value="SMP-30/CGR1_Lactonase"/>
</dbReference>
<dbReference type="PANTHER" id="PTHR47572:SF4">
    <property type="entry name" value="LACTONASE DRP35"/>
    <property type="match status" value="1"/>
</dbReference>
<evidence type="ECO:0000313" key="4">
    <source>
        <dbReference type="Proteomes" id="UP000284605"/>
    </source>
</evidence>
<dbReference type="InterPro" id="IPR011042">
    <property type="entry name" value="6-blade_b-propeller_TolB-like"/>
</dbReference>
<accession>A0A418WBS1</accession>
<dbReference type="SUPFAM" id="SSF63829">
    <property type="entry name" value="Calcium-dependent phosphotriesterase"/>
    <property type="match status" value="1"/>
</dbReference>
<comment type="caution">
    <text evidence="3">The sequence shown here is derived from an EMBL/GenBank/DDBJ whole genome shotgun (WGS) entry which is preliminary data.</text>
</comment>
<keyword evidence="1" id="KW-0378">Hydrolase</keyword>
<dbReference type="InterPro" id="IPR013658">
    <property type="entry name" value="SGL"/>
</dbReference>
<dbReference type="EMBL" id="QYUK01000011">
    <property type="protein sequence ID" value="RJF87378.1"/>
    <property type="molecule type" value="Genomic_DNA"/>
</dbReference>
<keyword evidence="4" id="KW-1185">Reference proteome</keyword>
<sequence>MPDNPLRGWRVDRDQVSFVGTALQRPECVLAEKSGDLWVADARGGVVHIAPSGEQRLIAHQAEVERSPTEGLEARLASGTLPNGLAFDAHGDILIANFGTDRLEVMSRKDGTTRVLLDLIDGKPIGKVNFVLPDTRGRLWITVSTRVNPWMDALRPDLADGYIILMDNQGARIVADGLAFTNEIRFDRQEEFLYVVETMGNHITRFKAHEDGTLSNREVFGPPALGPGAPDGIAFDAYGNLWVTMIMADRLLAITPEGDLLELLDDGNPAATAQIERTASGGRPNFGQMLEAKGTLAPWMASITFGGEDLKTVYLGSLLGTSLAVFRSPVAGLPMLHWK</sequence>
<protein>
    <submittedName>
        <fullName evidence="3">SMP-30/gluconolactonase/LRE family protein</fullName>
    </submittedName>
</protein>
<name>A0A418WBS1_9PROT</name>
<reference evidence="3 4" key="1">
    <citation type="submission" date="2018-09" db="EMBL/GenBank/DDBJ databases">
        <authorList>
            <person name="Zhu H."/>
        </authorList>
    </citation>
    <scope>NUCLEOTIDE SEQUENCE [LARGE SCALE GENOMIC DNA]</scope>
    <source>
        <strain evidence="3 4">K1W22B-8</strain>
    </source>
</reference>
<evidence type="ECO:0000259" key="2">
    <source>
        <dbReference type="Pfam" id="PF08450"/>
    </source>
</evidence>
<dbReference type="AlphaFoldDB" id="A0A418WBS1"/>
<dbReference type="GO" id="GO:0016787">
    <property type="term" value="F:hydrolase activity"/>
    <property type="evidence" value="ECO:0007669"/>
    <property type="project" value="UniProtKB-KW"/>
</dbReference>
<dbReference type="Proteomes" id="UP000284605">
    <property type="component" value="Unassembled WGS sequence"/>
</dbReference>
<evidence type="ECO:0000256" key="1">
    <source>
        <dbReference type="ARBA" id="ARBA00022801"/>
    </source>
</evidence>
<proteinExistence type="predicted"/>
<organism evidence="3 4">
    <name type="scientific">Oleomonas cavernae</name>
    <dbReference type="NCBI Taxonomy" id="2320859"/>
    <lineage>
        <taxon>Bacteria</taxon>
        <taxon>Pseudomonadati</taxon>
        <taxon>Pseudomonadota</taxon>
        <taxon>Alphaproteobacteria</taxon>
        <taxon>Acetobacterales</taxon>
        <taxon>Acetobacteraceae</taxon>
        <taxon>Oleomonas</taxon>
    </lineage>
</organism>
<dbReference type="Pfam" id="PF08450">
    <property type="entry name" value="SGL"/>
    <property type="match status" value="1"/>
</dbReference>
<dbReference type="Gene3D" id="2.120.10.30">
    <property type="entry name" value="TolB, C-terminal domain"/>
    <property type="match status" value="1"/>
</dbReference>
<gene>
    <name evidence="3" type="ORF">D3874_10390</name>
</gene>
<feature type="domain" description="SMP-30/Gluconolactonase/LRE-like region" evidence="2">
    <location>
        <begin position="80"/>
        <end position="264"/>
    </location>
</feature>
<evidence type="ECO:0000313" key="3">
    <source>
        <dbReference type="EMBL" id="RJF87378.1"/>
    </source>
</evidence>